<dbReference type="InterPro" id="IPR054613">
    <property type="entry name" value="Peptidase_S78_dom"/>
</dbReference>
<evidence type="ECO:0000256" key="1">
    <source>
        <dbReference type="ARBA" id="ARBA00022612"/>
    </source>
</evidence>
<evidence type="ECO:0000256" key="4">
    <source>
        <dbReference type="SAM" id="MobiDB-lite"/>
    </source>
</evidence>
<reference evidence="6 7" key="1">
    <citation type="journal article" date="2023" name="Int. J. Syst. Evol. Microbiol.">
        <title>Physiological and genomic analyses of cobalamin (vitamin B12)-auxotrophy of Lysobacter auxotrophicus sp. nov., a methionine-auxotrophic chitinolytic bacterium isolated from chitin-treated soil.</title>
        <authorList>
            <person name="Saito A."/>
            <person name="Dohra H."/>
            <person name="Hamada M."/>
            <person name="Moriuchi R."/>
            <person name="Kotsuchibashi Y."/>
            <person name="Mori K."/>
        </authorList>
    </citation>
    <scope>NUCLEOTIDE SEQUENCE [LARGE SCALE GENOMIC DNA]</scope>
    <source>
        <strain evidence="6 7">5-21a</strain>
    </source>
</reference>
<accession>A0ABN6UMB3</accession>
<keyword evidence="2 6" id="KW-0645">Protease</keyword>
<evidence type="ECO:0000259" key="5">
    <source>
        <dbReference type="Pfam" id="PF04586"/>
    </source>
</evidence>
<feature type="domain" description="Prohead serine protease" evidence="5">
    <location>
        <begin position="19"/>
        <end position="161"/>
    </location>
</feature>
<sequence length="231" mass="25289">MLELREARGGREVRSYVLELRATGDDGSIEGYGSVFGVRDNYDDVIAPGAFAASLSEHKAEGTMPAMLWQHNPDEPIGVWTEMVEDSKGLRIKGKLALDTSRGKEAHALLKLGALNGLSIGFVSKQWTYDRETDVRTLTEIDLWEVSLVTFPANEKARVTNVKAADGMAAPKDAERILRDAGFSKADATAFVSRVMRMGEERSESADSTAQAMRAAQRLLDTLQSQARNTP</sequence>
<keyword evidence="1" id="KW-1188">Viral release from host cell</keyword>
<keyword evidence="7" id="KW-1185">Reference proteome</keyword>
<organism evidence="6 7">
    <name type="scientific">Lysobacter auxotrophicus</name>
    <dbReference type="NCBI Taxonomy" id="2992573"/>
    <lineage>
        <taxon>Bacteria</taxon>
        <taxon>Pseudomonadati</taxon>
        <taxon>Pseudomonadota</taxon>
        <taxon>Gammaproteobacteria</taxon>
        <taxon>Lysobacterales</taxon>
        <taxon>Lysobacteraceae</taxon>
        <taxon>Lysobacter</taxon>
    </lineage>
</organism>
<evidence type="ECO:0000256" key="3">
    <source>
        <dbReference type="ARBA" id="ARBA00022801"/>
    </source>
</evidence>
<dbReference type="Pfam" id="PF04586">
    <property type="entry name" value="Peptidase_S78"/>
    <property type="match status" value="1"/>
</dbReference>
<proteinExistence type="predicted"/>
<evidence type="ECO:0000256" key="2">
    <source>
        <dbReference type="ARBA" id="ARBA00022670"/>
    </source>
</evidence>
<feature type="region of interest" description="Disordered" evidence="4">
    <location>
        <begin position="202"/>
        <end position="231"/>
    </location>
</feature>
<dbReference type="GO" id="GO:0006508">
    <property type="term" value="P:proteolysis"/>
    <property type="evidence" value="ECO:0007669"/>
    <property type="project" value="UniProtKB-KW"/>
</dbReference>
<feature type="compositionally biased region" description="Polar residues" evidence="4">
    <location>
        <begin position="222"/>
        <end position="231"/>
    </location>
</feature>
<protein>
    <submittedName>
        <fullName evidence="6">HK97 family phage prohead protease</fullName>
    </submittedName>
</protein>
<name>A0ABN6UMB3_9GAMM</name>
<evidence type="ECO:0000313" key="7">
    <source>
        <dbReference type="Proteomes" id="UP001317822"/>
    </source>
</evidence>
<dbReference type="GO" id="GO:0008233">
    <property type="term" value="F:peptidase activity"/>
    <property type="evidence" value="ECO:0007669"/>
    <property type="project" value="UniProtKB-KW"/>
</dbReference>
<gene>
    <name evidence="6" type="ORF">LA521A_27310</name>
</gene>
<dbReference type="RefSeq" id="WP_281779457.1">
    <property type="nucleotide sequence ID" value="NZ_AP027041.1"/>
</dbReference>
<dbReference type="NCBIfam" id="TIGR01543">
    <property type="entry name" value="proheadase_HK97"/>
    <property type="match status" value="1"/>
</dbReference>
<evidence type="ECO:0000313" key="6">
    <source>
        <dbReference type="EMBL" id="BDU17530.1"/>
    </source>
</evidence>
<dbReference type="InterPro" id="IPR006433">
    <property type="entry name" value="Prohead_protease"/>
</dbReference>
<dbReference type="EMBL" id="AP027041">
    <property type="protein sequence ID" value="BDU17530.1"/>
    <property type="molecule type" value="Genomic_DNA"/>
</dbReference>
<dbReference type="Proteomes" id="UP001317822">
    <property type="component" value="Chromosome"/>
</dbReference>
<keyword evidence="3" id="KW-0378">Hydrolase</keyword>